<feature type="transmembrane region" description="Helical" evidence="8">
    <location>
        <begin position="147"/>
        <end position="172"/>
    </location>
</feature>
<proteinExistence type="predicted"/>
<dbReference type="InterPro" id="IPR020846">
    <property type="entry name" value="MFS_dom"/>
</dbReference>
<dbReference type="RefSeq" id="WP_063947860.1">
    <property type="nucleotide sequence ID" value="NZ_LXPS01000006.1"/>
</dbReference>
<dbReference type="PANTHER" id="PTHR43528">
    <property type="entry name" value="ALPHA-KETOGLUTARATE PERMEASE"/>
    <property type="match status" value="1"/>
</dbReference>
<feature type="transmembrane region" description="Helical" evidence="8">
    <location>
        <begin position="333"/>
        <end position="355"/>
    </location>
</feature>
<dbReference type="InterPro" id="IPR036259">
    <property type="entry name" value="MFS_trans_sf"/>
</dbReference>
<keyword evidence="6 8" id="KW-1133">Transmembrane helix</keyword>
<dbReference type="SUPFAM" id="SSF103473">
    <property type="entry name" value="MFS general substrate transporter"/>
    <property type="match status" value="1"/>
</dbReference>
<evidence type="ECO:0000313" key="10">
    <source>
        <dbReference type="EMBL" id="OAE48360.1"/>
    </source>
</evidence>
<feature type="transmembrane region" description="Helical" evidence="8">
    <location>
        <begin position="395"/>
        <end position="415"/>
    </location>
</feature>
<evidence type="ECO:0000256" key="3">
    <source>
        <dbReference type="ARBA" id="ARBA00022475"/>
    </source>
</evidence>
<keyword evidence="2" id="KW-0813">Transport</keyword>
<evidence type="ECO:0000256" key="1">
    <source>
        <dbReference type="ARBA" id="ARBA00004651"/>
    </source>
</evidence>
<feature type="transmembrane region" description="Helical" evidence="8">
    <location>
        <begin position="52"/>
        <end position="72"/>
    </location>
</feature>
<protein>
    <submittedName>
        <fullName evidence="10">MFS transporter</fullName>
    </submittedName>
</protein>
<dbReference type="AlphaFoldDB" id="A0A176XFW6"/>
<feature type="transmembrane region" description="Helical" evidence="8">
    <location>
        <begin position="184"/>
        <end position="207"/>
    </location>
</feature>
<dbReference type="Pfam" id="PF07690">
    <property type="entry name" value="MFS_1"/>
    <property type="match status" value="1"/>
</dbReference>
<dbReference type="EMBL" id="LXPS01000006">
    <property type="protein sequence ID" value="OAE48360.1"/>
    <property type="molecule type" value="Genomic_DNA"/>
</dbReference>
<comment type="caution">
    <text evidence="10">The sequence shown here is derived from an EMBL/GenBank/DDBJ whole genome shotgun (WGS) entry which is preliminary data.</text>
</comment>
<feature type="transmembrane region" description="Helical" evidence="8">
    <location>
        <begin position="276"/>
        <end position="297"/>
    </location>
</feature>
<dbReference type="GO" id="GO:0015293">
    <property type="term" value="F:symporter activity"/>
    <property type="evidence" value="ECO:0007669"/>
    <property type="project" value="UniProtKB-KW"/>
</dbReference>
<gene>
    <name evidence="10" type="ORF">A7J57_21995</name>
</gene>
<feature type="transmembrane region" description="Helical" evidence="8">
    <location>
        <begin position="84"/>
        <end position="102"/>
    </location>
</feature>
<evidence type="ECO:0000256" key="6">
    <source>
        <dbReference type="ARBA" id="ARBA00022989"/>
    </source>
</evidence>
<sequence>MASSVTRLPRLLALSGIGGALEFFDFVIFLFLAPVISKNFFPPDTPEWLADLHVLGIFAAGYVFRPLGGLIMAHFGDRSGRKQVFLFSILLMAFATTGIALIPSYSTAGWLAPILLVFLRMMQGAAIGGEAPGAWTFVAEHVAPRHLALACSFMSSSLIAGVLMASLVTMAVHSYFSPAAMLDYGWRVPFVVAGVLGLLGALLRRWLSETPVFLRAREQRAIAKRLPILIVLRSHWEAISISVVATWILSAVVIVTTLMTPLILQKQYHFDPQAALAISAFGSPFVCVGGICAGYVADRAGLGRYFMFASLPFATANYLFYSYVDPASGNVYLLYGLSSFFNGMVGAIPCFMVRAFPGSVRFTGISLSYNVTFAVFGGLTPVVIGALLPTSPLSHMYYLLAVAIGIFLLGAYAVVRPSAVRYRSARDENLAI</sequence>
<reference evidence="10 11" key="1">
    <citation type="submission" date="2016-05" db="EMBL/GenBank/DDBJ databases">
        <authorList>
            <person name="Lavstsen T."/>
            <person name="Jespersen J.S."/>
        </authorList>
    </citation>
    <scope>NUCLEOTIDE SEQUENCE [LARGE SCALE GENOMIC DNA]</scope>
    <source>
        <strain evidence="10 11">KCJ1736</strain>
    </source>
</reference>
<feature type="transmembrane region" description="Helical" evidence="8">
    <location>
        <begin position="367"/>
        <end position="389"/>
    </location>
</feature>
<feature type="transmembrane region" description="Helical" evidence="8">
    <location>
        <begin position="238"/>
        <end position="264"/>
    </location>
</feature>
<evidence type="ECO:0000256" key="4">
    <source>
        <dbReference type="ARBA" id="ARBA00022692"/>
    </source>
</evidence>
<name>A0A176XFW6_AGRTU</name>
<evidence type="ECO:0000313" key="11">
    <source>
        <dbReference type="Proteomes" id="UP000077098"/>
    </source>
</evidence>
<keyword evidence="4 8" id="KW-0812">Transmembrane</keyword>
<dbReference type="InterPro" id="IPR051084">
    <property type="entry name" value="H+-coupled_symporters"/>
</dbReference>
<accession>A0A176XFW6</accession>
<keyword evidence="5" id="KW-0769">Symport</keyword>
<dbReference type="Proteomes" id="UP000077098">
    <property type="component" value="Unassembled WGS sequence"/>
</dbReference>
<dbReference type="GO" id="GO:0005886">
    <property type="term" value="C:plasma membrane"/>
    <property type="evidence" value="ECO:0007669"/>
    <property type="project" value="UniProtKB-SubCell"/>
</dbReference>
<keyword evidence="3" id="KW-1003">Cell membrane</keyword>
<evidence type="ECO:0000256" key="5">
    <source>
        <dbReference type="ARBA" id="ARBA00022847"/>
    </source>
</evidence>
<feature type="transmembrane region" description="Helical" evidence="8">
    <location>
        <begin position="304"/>
        <end position="321"/>
    </location>
</feature>
<evidence type="ECO:0000256" key="7">
    <source>
        <dbReference type="ARBA" id="ARBA00023136"/>
    </source>
</evidence>
<comment type="subcellular location">
    <subcellularLocation>
        <location evidence="1">Cell membrane</location>
        <topology evidence="1">Multi-pass membrane protein</topology>
    </subcellularLocation>
</comment>
<dbReference type="PANTHER" id="PTHR43528:SF7">
    <property type="entry name" value="MFS TRANSPORTER"/>
    <property type="match status" value="1"/>
</dbReference>
<keyword evidence="7 8" id="KW-0472">Membrane</keyword>
<dbReference type="Gene3D" id="1.20.1250.20">
    <property type="entry name" value="MFS general substrate transporter like domains"/>
    <property type="match status" value="2"/>
</dbReference>
<evidence type="ECO:0000256" key="2">
    <source>
        <dbReference type="ARBA" id="ARBA00022448"/>
    </source>
</evidence>
<organism evidence="10 11">
    <name type="scientific">Agrobacterium tumefaciens</name>
    <dbReference type="NCBI Taxonomy" id="358"/>
    <lineage>
        <taxon>Bacteria</taxon>
        <taxon>Pseudomonadati</taxon>
        <taxon>Pseudomonadota</taxon>
        <taxon>Alphaproteobacteria</taxon>
        <taxon>Hyphomicrobiales</taxon>
        <taxon>Rhizobiaceae</taxon>
        <taxon>Rhizobium/Agrobacterium group</taxon>
        <taxon>Agrobacterium</taxon>
        <taxon>Agrobacterium tumefaciens complex</taxon>
    </lineage>
</organism>
<feature type="transmembrane region" description="Helical" evidence="8">
    <location>
        <begin position="108"/>
        <end position="127"/>
    </location>
</feature>
<feature type="domain" description="Major facilitator superfamily (MFS) profile" evidence="9">
    <location>
        <begin position="11"/>
        <end position="419"/>
    </location>
</feature>
<dbReference type="PROSITE" id="PS50850">
    <property type="entry name" value="MFS"/>
    <property type="match status" value="1"/>
</dbReference>
<evidence type="ECO:0000259" key="9">
    <source>
        <dbReference type="PROSITE" id="PS50850"/>
    </source>
</evidence>
<feature type="transmembrane region" description="Helical" evidence="8">
    <location>
        <begin position="12"/>
        <end position="32"/>
    </location>
</feature>
<evidence type="ECO:0000256" key="8">
    <source>
        <dbReference type="SAM" id="Phobius"/>
    </source>
</evidence>
<dbReference type="InterPro" id="IPR011701">
    <property type="entry name" value="MFS"/>
</dbReference>